<proteinExistence type="predicted"/>
<protein>
    <recommendedName>
        <fullName evidence="3">MalT-like TPR region domain-containing protein</fullName>
    </recommendedName>
</protein>
<dbReference type="SUPFAM" id="SSF48452">
    <property type="entry name" value="TPR-like"/>
    <property type="match status" value="1"/>
</dbReference>
<dbReference type="InterPro" id="IPR011990">
    <property type="entry name" value="TPR-like_helical_dom_sf"/>
</dbReference>
<evidence type="ECO:0000313" key="1">
    <source>
        <dbReference type="EMBL" id="ATB36464.1"/>
    </source>
</evidence>
<dbReference type="EMBL" id="CP022098">
    <property type="protein sequence ID" value="ATB36464.1"/>
    <property type="molecule type" value="Genomic_DNA"/>
</dbReference>
<evidence type="ECO:0008006" key="3">
    <source>
        <dbReference type="Google" id="ProtNLM"/>
    </source>
</evidence>
<accession>A0A250IXK1</accession>
<name>A0A250IXK1_9BACT</name>
<dbReference type="Proteomes" id="UP000217257">
    <property type="component" value="Chromosome"/>
</dbReference>
<reference evidence="1 2" key="1">
    <citation type="submission" date="2017-06" db="EMBL/GenBank/DDBJ databases">
        <title>Sequencing and comparative analysis of myxobacterial genomes.</title>
        <authorList>
            <person name="Rupp O."/>
            <person name="Goesmann A."/>
            <person name="Sogaard-Andersen L."/>
        </authorList>
    </citation>
    <scope>NUCLEOTIDE SEQUENCE [LARGE SCALE GENOMIC DNA]</scope>
    <source>
        <strain evidence="1 2">DSM 52655</strain>
    </source>
</reference>
<dbReference type="KEGG" id="cfus:CYFUS_001879"/>
<organism evidence="1 2">
    <name type="scientific">Cystobacter fuscus</name>
    <dbReference type="NCBI Taxonomy" id="43"/>
    <lineage>
        <taxon>Bacteria</taxon>
        <taxon>Pseudomonadati</taxon>
        <taxon>Myxococcota</taxon>
        <taxon>Myxococcia</taxon>
        <taxon>Myxococcales</taxon>
        <taxon>Cystobacterineae</taxon>
        <taxon>Archangiaceae</taxon>
        <taxon>Cystobacter</taxon>
    </lineage>
</organism>
<dbReference type="AlphaFoldDB" id="A0A250IXK1"/>
<dbReference type="Gene3D" id="1.25.40.10">
    <property type="entry name" value="Tetratricopeptide repeat domain"/>
    <property type="match status" value="1"/>
</dbReference>
<sequence>MPGEVADAKAWWQWLHEALAYLRSPNVRVVVLDDVRVRVLEPLARAEPKRVRTSVADLDMPGAMEEVARGAAGLDPAGGRYRELLVRLGNAAGRGELNLVTRLGEEAASLAAGEGWPALVVAARWAMGAALLVASKPTEALEHYRKAEGAAVDAEARGEVQGAELRLKSRMAMGAVLVTMQEWAQAAVLYEETAPMARKLVDARLELECWRMASFCRESVHELDKAWEATEQAWSVGLALEPEARSTSTLPYVAEARVRLGQARQGEAAARRLEVEAESLLGNDWRPDTQAAGGQAA</sequence>
<evidence type="ECO:0000313" key="2">
    <source>
        <dbReference type="Proteomes" id="UP000217257"/>
    </source>
</evidence>
<gene>
    <name evidence="1" type="ORF">CYFUS_001879</name>
</gene>